<keyword evidence="3" id="KW-1185">Reference proteome</keyword>
<keyword evidence="1" id="KW-0472">Membrane</keyword>
<evidence type="ECO:0000256" key="1">
    <source>
        <dbReference type="SAM" id="Phobius"/>
    </source>
</evidence>
<dbReference type="NCBIfam" id="TIGR03082">
    <property type="entry name" value="Gneg_AbrB_dup"/>
    <property type="match status" value="2"/>
</dbReference>
<protein>
    <submittedName>
        <fullName evidence="2">AbrB family transcriptional regulator</fullName>
    </submittedName>
</protein>
<evidence type="ECO:0000313" key="2">
    <source>
        <dbReference type="EMBL" id="RQN07490.1"/>
    </source>
</evidence>
<feature type="transmembrane region" description="Helical" evidence="1">
    <location>
        <begin position="7"/>
        <end position="24"/>
    </location>
</feature>
<keyword evidence="1" id="KW-1133">Transmembrane helix</keyword>
<name>A0A3N6WJ52_9ACTN</name>
<dbReference type="RefSeq" id="WP_124236964.1">
    <property type="nucleotide sequence ID" value="NZ_JBHUFI010000012.1"/>
</dbReference>
<feature type="transmembrane region" description="Helical" evidence="1">
    <location>
        <begin position="322"/>
        <end position="339"/>
    </location>
</feature>
<accession>A0A3N6WJ52</accession>
<dbReference type="InterPro" id="IPR017516">
    <property type="entry name" value="AbrB_dup"/>
</dbReference>
<dbReference type="GO" id="GO:0016020">
    <property type="term" value="C:membrane"/>
    <property type="evidence" value="ECO:0007669"/>
    <property type="project" value="InterPro"/>
</dbReference>
<evidence type="ECO:0000313" key="3">
    <source>
        <dbReference type="Proteomes" id="UP000275225"/>
    </source>
</evidence>
<keyword evidence="1" id="KW-0812">Transmembrane</keyword>
<sequence length="343" mass="34876">MRGVRRIALLALLVIAFVGLFELVGLTSGVLIGALAGALVFTLLLKQTLPLPEPLYVLGQAVLGASIGASIDLETLSALGSDWSWVLLVSVATIAVSVALGLVLCLRGEISRETAIFASVAGGAAGLTAMSRDLGADDRVVTVLQYLRIVVIVASLPLIVEFAFHPSGSGGITRAGAGEIMPALAFTTVSIVVGVVLGRLVRLPAAPVFGPLIAAAAVHPLFGAVGVPALVEQTGYLLIGLAVGLRFTRDAVATISRLLPLAVLNVVVVVVVCAAMGAALAHITGESALDGYLATTPGGFSAVLAIASTTGGNLTFVTATQLVRLLLILALAPVFGAWLRRRG</sequence>
<feature type="transmembrane region" description="Helical" evidence="1">
    <location>
        <begin position="233"/>
        <end position="249"/>
    </location>
</feature>
<dbReference type="PANTHER" id="PTHR38457:SF1">
    <property type="entry name" value="REGULATOR ABRB-RELATED"/>
    <property type="match status" value="1"/>
</dbReference>
<feature type="transmembrane region" description="Helical" evidence="1">
    <location>
        <begin position="83"/>
        <end position="106"/>
    </location>
</feature>
<feature type="transmembrane region" description="Helical" evidence="1">
    <location>
        <begin position="140"/>
        <end position="160"/>
    </location>
</feature>
<dbReference type="PANTHER" id="PTHR38457">
    <property type="entry name" value="REGULATOR ABRB-RELATED"/>
    <property type="match status" value="1"/>
</dbReference>
<dbReference type="EMBL" id="RQJX01000012">
    <property type="protein sequence ID" value="RQN07490.1"/>
    <property type="molecule type" value="Genomic_DNA"/>
</dbReference>
<feature type="transmembrane region" description="Helical" evidence="1">
    <location>
        <begin position="180"/>
        <end position="201"/>
    </location>
</feature>
<proteinExistence type="predicted"/>
<dbReference type="AlphaFoldDB" id="A0A3N6WJ52"/>
<dbReference type="GO" id="GO:0010468">
    <property type="term" value="P:regulation of gene expression"/>
    <property type="evidence" value="ECO:0007669"/>
    <property type="project" value="InterPro"/>
</dbReference>
<dbReference type="Proteomes" id="UP000275225">
    <property type="component" value="Unassembled WGS sequence"/>
</dbReference>
<dbReference type="PIRSF" id="PIRSF038991">
    <property type="entry name" value="Protein_AbrB"/>
    <property type="match status" value="1"/>
</dbReference>
<organism evidence="2 3">
    <name type="scientific">Aeromicrobium camelliae</name>
    <dbReference type="NCBI Taxonomy" id="1538144"/>
    <lineage>
        <taxon>Bacteria</taxon>
        <taxon>Bacillati</taxon>
        <taxon>Actinomycetota</taxon>
        <taxon>Actinomycetes</taxon>
        <taxon>Propionibacteriales</taxon>
        <taxon>Nocardioidaceae</taxon>
        <taxon>Aeromicrobium</taxon>
    </lineage>
</organism>
<dbReference type="PRINTS" id="PR00173">
    <property type="entry name" value="EDTRNSPORT"/>
</dbReference>
<comment type="caution">
    <text evidence="2">The sequence shown here is derived from an EMBL/GenBank/DDBJ whole genome shotgun (WGS) entry which is preliminary data.</text>
</comment>
<dbReference type="OrthoDB" id="5188485at2"/>
<feature type="transmembrane region" description="Helical" evidence="1">
    <location>
        <begin position="261"/>
        <end position="283"/>
    </location>
</feature>
<gene>
    <name evidence="2" type="ORF">EHW97_09625</name>
</gene>
<dbReference type="InterPro" id="IPR007820">
    <property type="entry name" value="AbrB_fam"/>
</dbReference>
<dbReference type="Pfam" id="PF05145">
    <property type="entry name" value="AbrB"/>
    <property type="match status" value="1"/>
</dbReference>
<reference evidence="2 3" key="1">
    <citation type="submission" date="2018-11" db="EMBL/GenBank/DDBJ databases">
        <authorList>
            <person name="Li F."/>
        </authorList>
    </citation>
    <scope>NUCLEOTIDE SEQUENCE [LARGE SCALE GENOMIC DNA]</scope>
    <source>
        <strain evidence="2 3">YS17T</strain>
    </source>
</reference>